<dbReference type="InterPro" id="IPR016166">
    <property type="entry name" value="FAD-bd_PCMH"/>
</dbReference>
<dbReference type="GO" id="GO:0009252">
    <property type="term" value="P:peptidoglycan biosynthetic process"/>
    <property type="evidence" value="ECO:0007669"/>
    <property type="project" value="UniProtKB-UniRule"/>
</dbReference>
<evidence type="ECO:0000256" key="19">
    <source>
        <dbReference type="HAMAP-Rule" id="MF_00037"/>
    </source>
</evidence>
<dbReference type="Gene3D" id="3.90.78.10">
    <property type="entry name" value="UDP-N-acetylenolpyruvoylglucosamine reductase, C-terminal domain"/>
    <property type="match status" value="1"/>
</dbReference>
<dbReference type="InterPro" id="IPR036635">
    <property type="entry name" value="MurB_C_sf"/>
</dbReference>
<name>A0A0S7C1V9_9BACT</name>
<evidence type="ECO:0000256" key="7">
    <source>
        <dbReference type="ARBA" id="ARBA00022490"/>
    </source>
</evidence>
<evidence type="ECO:0000256" key="13">
    <source>
        <dbReference type="ARBA" id="ARBA00022984"/>
    </source>
</evidence>
<evidence type="ECO:0000313" key="21">
    <source>
        <dbReference type="EMBL" id="GAP43129.1"/>
    </source>
</evidence>
<dbReference type="Pfam" id="PF02873">
    <property type="entry name" value="MurB_C"/>
    <property type="match status" value="1"/>
</dbReference>
<dbReference type="GO" id="GO:0071555">
    <property type="term" value="P:cell wall organization"/>
    <property type="evidence" value="ECO:0007669"/>
    <property type="project" value="UniProtKB-KW"/>
</dbReference>
<evidence type="ECO:0000256" key="11">
    <source>
        <dbReference type="ARBA" id="ARBA00022857"/>
    </source>
</evidence>
<feature type="active site" evidence="19">
    <location>
        <position position="352"/>
    </location>
</feature>
<keyword evidence="15 19" id="KW-0131">Cell cycle</keyword>
<evidence type="ECO:0000256" key="14">
    <source>
        <dbReference type="ARBA" id="ARBA00023002"/>
    </source>
</evidence>
<dbReference type="GO" id="GO:0071949">
    <property type="term" value="F:FAD binding"/>
    <property type="evidence" value="ECO:0007669"/>
    <property type="project" value="InterPro"/>
</dbReference>
<evidence type="ECO:0000256" key="10">
    <source>
        <dbReference type="ARBA" id="ARBA00022827"/>
    </source>
</evidence>
<evidence type="ECO:0000256" key="12">
    <source>
        <dbReference type="ARBA" id="ARBA00022960"/>
    </source>
</evidence>
<protein>
    <recommendedName>
        <fullName evidence="6 19">UDP-N-acetylenolpyruvoylglucosamine reductase</fullName>
        <ecNumber evidence="5 19">1.3.1.98</ecNumber>
    </recommendedName>
    <alternativeName>
        <fullName evidence="17 19">UDP-N-acetylmuramate dehydrogenase</fullName>
    </alternativeName>
</protein>
<dbReference type="InterPro" id="IPR016169">
    <property type="entry name" value="FAD-bd_PCMH_sub2"/>
</dbReference>
<sequence>MPPECRNDLLNFVPMTIHPVPEQKFNYSLKSCNTFGMDVKAAVFTRLTAESELPALLRMIHQTGTPLLFLGGGSNVLFTKDFDGMVVGVATKGIEVIDQDEEFVYVRGMAGENWDDFVQYCVRHNFGGLENLSLIPGNVGSSPIQNIGAYGVELKDTFYMLDAVSLRTGEFREFYSDDCAFGYRNSVFKNELKGQYLILSVTFRLRKRPLLNTAYGAIGAELEAMREMPSVKAIAQAVCNIRRSKLPDPEVIGNAGSFFKNPVVSHAHFEKLKSKNPSIPAYPGEHGVKLAAGWLIEQCGWKGYRDGDAGVHERQALVLVNYGKATGIQILDLSKRIIDSVYSGFSVILEPEVNIL</sequence>
<keyword evidence="9 19" id="KW-0285">Flavoprotein</keyword>
<keyword evidence="7 19" id="KW-0963">Cytoplasm</keyword>
<dbReference type="InterPro" id="IPR006094">
    <property type="entry name" value="Oxid_FAD_bind_N"/>
</dbReference>
<keyword evidence="16 19" id="KW-0961">Cell wall biogenesis/degradation</keyword>
<feature type="domain" description="FAD-binding PCMH-type" evidence="20">
    <location>
        <begin position="37"/>
        <end position="208"/>
    </location>
</feature>
<evidence type="ECO:0000256" key="15">
    <source>
        <dbReference type="ARBA" id="ARBA00023306"/>
    </source>
</evidence>
<keyword evidence="13 19" id="KW-0573">Peptidoglycan synthesis</keyword>
<dbReference type="Pfam" id="PF01565">
    <property type="entry name" value="FAD_binding_4"/>
    <property type="match status" value="1"/>
</dbReference>
<evidence type="ECO:0000256" key="5">
    <source>
        <dbReference type="ARBA" id="ARBA00012518"/>
    </source>
</evidence>
<dbReference type="EC" id="1.3.1.98" evidence="5 19"/>
<dbReference type="InterPro" id="IPR036318">
    <property type="entry name" value="FAD-bd_PCMH-like_sf"/>
</dbReference>
<comment type="subcellular location">
    <subcellularLocation>
        <location evidence="3 19">Cytoplasm</location>
    </subcellularLocation>
</comment>
<keyword evidence="11 19" id="KW-0521">NADP</keyword>
<dbReference type="PANTHER" id="PTHR21071:SF4">
    <property type="entry name" value="UDP-N-ACETYLENOLPYRUVOYLGLUCOSAMINE REDUCTASE"/>
    <property type="match status" value="1"/>
</dbReference>
<evidence type="ECO:0000256" key="16">
    <source>
        <dbReference type="ARBA" id="ARBA00023316"/>
    </source>
</evidence>
<keyword evidence="14 19" id="KW-0560">Oxidoreductase</keyword>
<keyword evidence="22" id="KW-1185">Reference proteome</keyword>
<evidence type="ECO:0000256" key="4">
    <source>
        <dbReference type="ARBA" id="ARBA00004752"/>
    </source>
</evidence>
<dbReference type="EMBL" id="DF968182">
    <property type="protein sequence ID" value="GAP43129.1"/>
    <property type="molecule type" value="Genomic_DNA"/>
</dbReference>
<dbReference type="NCBIfam" id="NF010478">
    <property type="entry name" value="PRK13903.1"/>
    <property type="match status" value="1"/>
</dbReference>
<comment type="cofactor">
    <cofactor evidence="1 19">
        <name>FAD</name>
        <dbReference type="ChEBI" id="CHEBI:57692"/>
    </cofactor>
</comment>
<accession>A0A0S7C1V9</accession>
<evidence type="ECO:0000256" key="17">
    <source>
        <dbReference type="ARBA" id="ARBA00031026"/>
    </source>
</evidence>
<dbReference type="InterPro" id="IPR011601">
    <property type="entry name" value="MurB_C"/>
</dbReference>
<dbReference type="Proteomes" id="UP000053091">
    <property type="component" value="Unassembled WGS sequence"/>
</dbReference>
<evidence type="ECO:0000256" key="8">
    <source>
        <dbReference type="ARBA" id="ARBA00022618"/>
    </source>
</evidence>
<dbReference type="Gene3D" id="3.30.43.10">
    <property type="entry name" value="Uridine Diphospho-n-acetylenolpyruvylglucosamine Reductase, domain 2"/>
    <property type="match status" value="1"/>
</dbReference>
<gene>
    <name evidence="19" type="primary">murB</name>
    <name evidence="21" type="ORF">TBC1_111271</name>
</gene>
<evidence type="ECO:0000256" key="18">
    <source>
        <dbReference type="ARBA" id="ARBA00048914"/>
    </source>
</evidence>
<evidence type="ECO:0000256" key="6">
    <source>
        <dbReference type="ARBA" id="ARBA00015188"/>
    </source>
</evidence>
<organism evidence="21">
    <name type="scientific">Lentimicrobium saccharophilum</name>
    <dbReference type="NCBI Taxonomy" id="1678841"/>
    <lineage>
        <taxon>Bacteria</taxon>
        <taxon>Pseudomonadati</taxon>
        <taxon>Bacteroidota</taxon>
        <taxon>Bacteroidia</taxon>
        <taxon>Bacteroidales</taxon>
        <taxon>Lentimicrobiaceae</taxon>
        <taxon>Lentimicrobium</taxon>
    </lineage>
</organism>
<dbReference type="GO" id="GO:0005829">
    <property type="term" value="C:cytosol"/>
    <property type="evidence" value="ECO:0007669"/>
    <property type="project" value="TreeGrafter"/>
</dbReference>
<feature type="active site" evidence="19">
    <location>
        <position position="184"/>
    </location>
</feature>
<proteinExistence type="inferred from homology"/>
<dbReference type="HAMAP" id="MF_00037">
    <property type="entry name" value="MurB"/>
    <property type="match status" value="1"/>
</dbReference>
<dbReference type="SUPFAM" id="SSF56176">
    <property type="entry name" value="FAD-binding/transporter-associated domain-like"/>
    <property type="match status" value="1"/>
</dbReference>
<dbReference type="GO" id="GO:0008762">
    <property type="term" value="F:UDP-N-acetylmuramate dehydrogenase activity"/>
    <property type="evidence" value="ECO:0007669"/>
    <property type="project" value="UniProtKB-UniRule"/>
</dbReference>
<keyword evidence="10 19" id="KW-0274">FAD</keyword>
<comment type="similarity">
    <text evidence="19">Belongs to the MurB family.</text>
</comment>
<comment type="pathway">
    <text evidence="4 19">Cell wall biogenesis; peptidoglycan biosynthesis.</text>
</comment>
<dbReference type="AlphaFoldDB" id="A0A0S7C1V9"/>
<dbReference type="NCBIfam" id="NF000755">
    <property type="entry name" value="PRK00046.1"/>
    <property type="match status" value="1"/>
</dbReference>
<evidence type="ECO:0000313" key="22">
    <source>
        <dbReference type="Proteomes" id="UP000053091"/>
    </source>
</evidence>
<dbReference type="PANTHER" id="PTHR21071">
    <property type="entry name" value="UDP-N-ACETYLENOLPYRUVOYLGLUCOSAMINE REDUCTASE"/>
    <property type="match status" value="1"/>
</dbReference>
<comment type="function">
    <text evidence="2 19">Cell wall formation.</text>
</comment>
<keyword evidence="12 19" id="KW-0133">Cell shape</keyword>
<evidence type="ECO:0000256" key="2">
    <source>
        <dbReference type="ARBA" id="ARBA00003921"/>
    </source>
</evidence>
<dbReference type="STRING" id="1678841.TBC1_111271"/>
<dbReference type="Gene3D" id="3.30.465.10">
    <property type="match status" value="1"/>
</dbReference>
<dbReference type="GO" id="GO:0008360">
    <property type="term" value="P:regulation of cell shape"/>
    <property type="evidence" value="ECO:0007669"/>
    <property type="project" value="UniProtKB-KW"/>
</dbReference>
<feature type="active site" description="Proton donor" evidence="19">
    <location>
        <position position="257"/>
    </location>
</feature>
<dbReference type="PATRIC" id="fig|1678841.3.peg.1443"/>
<dbReference type="InterPro" id="IPR016167">
    <property type="entry name" value="FAD-bd_PCMH_sub1"/>
</dbReference>
<dbReference type="GO" id="GO:0051301">
    <property type="term" value="P:cell division"/>
    <property type="evidence" value="ECO:0007669"/>
    <property type="project" value="UniProtKB-KW"/>
</dbReference>
<dbReference type="UniPathway" id="UPA00219"/>
<comment type="catalytic activity">
    <reaction evidence="18 19">
        <text>UDP-N-acetyl-alpha-D-muramate + NADP(+) = UDP-N-acetyl-3-O-(1-carboxyvinyl)-alpha-D-glucosamine + NADPH + H(+)</text>
        <dbReference type="Rhea" id="RHEA:12248"/>
        <dbReference type="ChEBI" id="CHEBI:15378"/>
        <dbReference type="ChEBI" id="CHEBI:57783"/>
        <dbReference type="ChEBI" id="CHEBI:58349"/>
        <dbReference type="ChEBI" id="CHEBI:68483"/>
        <dbReference type="ChEBI" id="CHEBI:70757"/>
        <dbReference type="EC" id="1.3.1.98"/>
    </reaction>
</comment>
<dbReference type="SUPFAM" id="SSF56194">
    <property type="entry name" value="Uridine diphospho-N-Acetylenolpyruvylglucosamine reductase, MurB, C-terminal domain"/>
    <property type="match status" value="1"/>
</dbReference>
<dbReference type="InterPro" id="IPR003170">
    <property type="entry name" value="MurB"/>
</dbReference>
<evidence type="ECO:0000259" key="20">
    <source>
        <dbReference type="PROSITE" id="PS51387"/>
    </source>
</evidence>
<dbReference type="PROSITE" id="PS51387">
    <property type="entry name" value="FAD_PCMH"/>
    <property type="match status" value="1"/>
</dbReference>
<dbReference type="NCBIfam" id="TIGR00179">
    <property type="entry name" value="murB"/>
    <property type="match status" value="1"/>
</dbReference>
<evidence type="ECO:0000256" key="9">
    <source>
        <dbReference type="ARBA" id="ARBA00022630"/>
    </source>
</evidence>
<evidence type="ECO:0000256" key="1">
    <source>
        <dbReference type="ARBA" id="ARBA00001974"/>
    </source>
</evidence>
<keyword evidence="8 19" id="KW-0132">Cell division</keyword>
<reference evidence="21" key="1">
    <citation type="journal article" date="2015" name="Genome Announc.">
        <title>Draft Genome Sequence of Bacteroidales Strain TBC1, a Novel Isolate from a Methanogenic Wastewater Treatment System.</title>
        <authorList>
            <person name="Tourlousse D.M."/>
            <person name="Matsuura N."/>
            <person name="Sun L."/>
            <person name="Toyonaga M."/>
            <person name="Kuroda K."/>
            <person name="Ohashi A."/>
            <person name="Cruz R."/>
            <person name="Yamaguchi T."/>
            <person name="Sekiguchi Y."/>
        </authorList>
    </citation>
    <scope>NUCLEOTIDE SEQUENCE [LARGE SCALE GENOMIC DNA]</scope>
    <source>
        <strain evidence="21">TBC1</strain>
    </source>
</reference>
<evidence type="ECO:0000256" key="3">
    <source>
        <dbReference type="ARBA" id="ARBA00004496"/>
    </source>
</evidence>